<dbReference type="Proteomes" id="UP001595789">
    <property type="component" value="Unassembled WGS sequence"/>
</dbReference>
<gene>
    <name evidence="1" type="ORF">ACFOWA_01460</name>
</gene>
<evidence type="ECO:0000313" key="1">
    <source>
        <dbReference type="EMBL" id="MFC4209827.1"/>
    </source>
</evidence>
<accession>A0ABV8P6S8</accession>
<evidence type="ECO:0008006" key="3">
    <source>
        <dbReference type="Google" id="ProtNLM"/>
    </source>
</evidence>
<proteinExistence type="predicted"/>
<keyword evidence="2" id="KW-1185">Reference proteome</keyword>
<dbReference type="RefSeq" id="WP_378981092.1">
    <property type="nucleotide sequence ID" value="NZ_JBHSBW010000003.1"/>
</dbReference>
<comment type="caution">
    <text evidence="1">The sequence shown here is derived from an EMBL/GenBank/DDBJ whole genome shotgun (WGS) entry which is preliminary data.</text>
</comment>
<sequence>MKQLKAILLGCIILAALGCKKSDNDLETNSTIVNDNFKDGQGSWLIDFVDYPKGKEEEWEIGGGISKLPGPLDTTSMALRLSSINRSDDVFMFLKKKVTGLKPNQLYTVKLEIEFASNAPSNMLGVGGAPGENVYLKAGLTPIEPIKVLQEDGYFRLNLDKDSESLSGKDLFYINHIANGTQEATYKLLNRSGEFKGRSNENGEAWIVIGTDSGHEATTTLFYTKVKANVSY</sequence>
<organism evidence="1 2">
    <name type="scientific">Pedobacter lithocola</name>
    <dbReference type="NCBI Taxonomy" id="1908239"/>
    <lineage>
        <taxon>Bacteria</taxon>
        <taxon>Pseudomonadati</taxon>
        <taxon>Bacteroidota</taxon>
        <taxon>Sphingobacteriia</taxon>
        <taxon>Sphingobacteriales</taxon>
        <taxon>Sphingobacteriaceae</taxon>
        <taxon>Pedobacter</taxon>
    </lineage>
</organism>
<protein>
    <recommendedName>
        <fullName evidence="3">Lipoprotein</fullName>
    </recommendedName>
</protein>
<dbReference type="EMBL" id="JBHSBW010000003">
    <property type="protein sequence ID" value="MFC4209827.1"/>
    <property type="molecule type" value="Genomic_DNA"/>
</dbReference>
<name>A0ABV8P6S8_9SPHI</name>
<dbReference type="PROSITE" id="PS51257">
    <property type="entry name" value="PROKAR_LIPOPROTEIN"/>
    <property type="match status" value="1"/>
</dbReference>
<reference evidence="2" key="1">
    <citation type="journal article" date="2019" name="Int. J. Syst. Evol. Microbiol.">
        <title>The Global Catalogue of Microorganisms (GCM) 10K type strain sequencing project: providing services to taxonomists for standard genome sequencing and annotation.</title>
        <authorList>
            <consortium name="The Broad Institute Genomics Platform"/>
            <consortium name="The Broad Institute Genome Sequencing Center for Infectious Disease"/>
            <person name="Wu L."/>
            <person name="Ma J."/>
        </authorList>
    </citation>
    <scope>NUCLEOTIDE SEQUENCE [LARGE SCALE GENOMIC DNA]</scope>
    <source>
        <strain evidence="2">CCM 8691</strain>
    </source>
</reference>
<evidence type="ECO:0000313" key="2">
    <source>
        <dbReference type="Proteomes" id="UP001595789"/>
    </source>
</evidence>